<keyword evidence="4" id="KW-1185">Reference proteome</keyword>
<sequence>MEFPEFLTGNPFSTPVGQRIEQATSSSLPSEDWALNMEICDVVNTTDEGPKDAVRAIKKRIVGNKNFREVMLALTVSFLQLSSILCIVHLYLVVLKRH</sequence>
<dbReference type="PANTHER" id="PTHR13856">
    <property type="entry name" value="VHS DOMAIN CONTAINING PROTEIN FAMILY"/>
    <property type="match status" value="1"/>
</dbReference>
<dbReference type="GO" id="GO:0030276">
    <property type="term" value="F:clathrin binding"/>
    <property type="evidence" value="ECO:0007669"/>
    <property type="project" value="TreeGrafter"/>
</dbReference>
<dbReference type="Ensembl" id="ENSMMDT00005012228.1">
    <property type="protein sequence ID" value="ENSMMDP00005011874.1"/>
    <property type="gene ID" value="ENSMMDG00005006330.1"/>
</dbReference>
<keyword evidence="1" id="KW-1133">Transmembrane helix</keyword>
<dbReference type="AlphaFoldDB" id="A0A667XHB5"/>
<feature type="transmembrane region" description="Helical" evidence="1">
    <location>
        <begin position="70"/>
        <end position="94"/>
    </location>
</feature>
<dbReference type="Pfam" id="PF00790">
    <property type="entry name" value="VHS"/>
    <property type="match status" value="1"/>
</dbReference>
<dbReference type="GO" id="GO:0005768">
    <property type="term" value="C:endosome"/>
    <property type="evidence" value="ECO:0007669"/>
    <property type="project" value="TreeGrafter"/>
</dbReference>
<name>A0A667XHB5_9TELE</name>
<reference evidence="3" key="2">
    <citation type="submission" date="2025-08" db="UniProtKB">
        <authorList>
            <consortium name="Ensembl"/>
        </authorList>
    </citation>
    <scope>IDENTIFICATION</scope>
</reference>
<proteinExistence type="predicted"/>
<dbReference type="GO" id="GO:0035091">
    <property type="term" value="F:phosphatidylinositol binding"/>
    <property type="evidence" value="ECO:0007669"/>
    <property type="project" value="InterPro"/>
</dbReference>
<protein>
    <submittedName>
        <fullName evidence="3">Target of myb1 membrane trafficking protein</fullName>
    </submittedName>
</protein>
<dbReference type="InterPro" id="IPR002014">
    <property type="entry name" value="VHS_dom"/>
</dbReference>
<dbReference type="GeneTree" id="ENSGT00940000156865"/>
<dbReference type="SUPFAM" id="SSF48464">
    <property type="entry name" value="ENTH/VHS domain"/>
    <property type="match status" value="1"/>
</dbReference>
<dbReference type="PANTHER" id="PTHR13856:SF32">
    <property type="entry name" value="TARGET OF MYB1 MEMBRANE TRAFFICKING PROTEIN"/>
    <property type="match status" value="1"/>
</dbReference>
<dbReference type="PROSITE" id="PS50179">
    <property type="entry name" value="VHS"/>
    <property type="match status" value="1"/>
</dbReference>
<feature type="domain" description="VHS" evidence="2">
    <location>
        <begin position="23"/>
        <end position="76"/>
    </location>
</feature>
<dbReference type="GO" id="GO:0007165">
    <property type="term" value="P:signal transduction"/>
    <property type="evidence" value="ECO:0007669"/>
    <property type="project" value="TreeGrafter"/>
</dbReference>
<reference evidence="3" key="1">
    <citation type="submission" date="2019-06" db="EMBL/GenBank/DDBJ databases">
        <authorList>
            <consortium name="Wellcome Sanger Institute Data Sharing"/>
        </authorList>
    </citation>
    <scope>NUCLEOTIDE SEQUENCE [LARGE SCALE GENOMIC DNA]</scope>
</reference>
<reference evidence="3" key="3">
    <citation type="submission" date="2025-09" db="UniProtKB">
        <authorList>
            <consortium name="Ensembl"/>
        </authorList>
    </citation>
    <scope>IDENTIFICATION</scope>
</reference>
<organism evidence="3 4">
    <name type="scientific">Myripristis murdjan</name>
    <name type="common">pinecone soldierfish</name>
    <dbReference type="NCBI Taxonomy" id="586833"/>
    <lineage>
        <taxon>Eukaryota</taxon>
        <taxon>Metazoa</taxon>
        <taxon>Chordata</taxon>
        <taxon>Craniata</taxon>
        <taxon>Vertebrata</taxon>
        <taxon>Euteleostomi</taxon>
        <taxon>Actinopterygii</taxon>
        <taxon>Neopterygii</taxon>
        <taxon>Teleostei</taxon>
        <taxon>Neoteleostei</taxon>
        <taxon>Acanthomorphata</taxon>
        <taxon>Holocentriformes</taxon>
        <taxon>Holocentridae</taxon>
        <taxon>Myripristis</taxon>
    </lineage>
</organism>
<accession>A0A667XHB5</accession>
<gene>
    <name evidence="3" type="primary">TOM1</name>
</gene>
<dbReference type="InterPro" id="IPR008942">
    <property type="entry name" value="ENTH_VHS"/>
</dbReference>
<evidence type="ECO:0000256" key="1">
    <source>
        <dbReference type="SAM" id="Phobius"/>
    </source>
</evidence>
<dbReference type="GO" id="GO:0043130">
    <property type="term" value="F:ubiquitin binding"/>
    <property type="evidence" value="ECO:0007669"/>
    <property type="project" value="InterPro"/>
</dbReference>
<keyword evidence="1" id="KW-0472">Membrane</keyword>
<evidence type="ECO:0000259" key="2">
    <source>
        <dbReference type="PROSITE" id="PS50179"/>
    </source>
</evidence>
<evidence type="ECO:0000313" key="3">
    <source>
        <dbReference type="Ensembl" id="ENSMMDP00005011874.1"/>
    </source>
</evidence>
<dbReference type="SMART" id="SM00288">
    <property type="entry name" value="VHS"/>
    <property type="match status" value="1"/>
</dbReference>
<dbReference type="GO" id="GO:0016020">
    <property type="term" value="C:membrane"/>
    <property type="evidence" value="ECO:0007669"/>
    <property type="project" value="TreeGrafter"/>
</dbReference>
<evidence type="ECO:0000313" key="4">
    <source>
        <dbReference type="Proteomes" id="UP000472263"/>
    </source>
</evidence>
<dbReference type="Gene3D" id="1.25.40.90">
    <property type="match status" value="1"/>
</dbReference>
<dbReference type="Proteomes" id="UP000472263">
    <property type="component" value="Chromosome 8"/>
</dbReference>
<keyword evidence="1" id="KW-0812">Transmembrane</keyword>